<dbReference type="GO" id="GO:1904680">
    <property type="term" value="F:peptide transmembrane transporter activity"/>
    <property type="evidence" value="ECO:0007669"/>
    <property type="project" value="TreeGrafter"/>
</dbReference>
<proteinExistence type="predicted"/>
<dbReference type="PANTHER" id="PTHR30290:SF38">
    <property type="entry name" value="D,D-DIPEPTIDE-BINDING PERIPLASMIC PROTEIN DDPA-RELATED"/>
    <property type="match status" value="1"/>
</dbReference>
<evidence type="ECO:0000256" key="1">
    <source>
        <dbReference type="ARBA" id="ARBA00022729"/>
    </source>
</evidence>
<evidence type="ECO:0000313" key="3">
    <source>
        <dbReference type="EMBL" id="XDK33975.1"/>
    </source>
</evidence>
<sequence length="525" mass="59573">MYRIKGLGIMFILFSLIVIVGCNAKSDTGQDQDTQPQGGEIKVAYPAQPPVLDPHVSNVIATTDIMSHVYETLLTVDSNYSVQPMLAESYEQSEDGQMVTFKLREGVLFHNGEEMVADDVVASMKRWKDSVGARGQFNEATFEAQDDYTVTLTLPKPMSTVFVTMSYIGAGFPAIMPKEVIDRANDTGVEEYIGTGPYQFEEWQQDQQVHLTKFEDYQSREEPASGFAGEKEAVVDDLFFVFTPDTSTQVAGIQSGEYDIAFGVPYDVGDQMQNEANLENTSFPNAYMAIHFNKRNGLFTDVKARQAIAAALDMESIMIAPFANDSYYSLSHNLMMSHQKGQWDSEVGEDQYNVVDIEKATQLLNEAGYNGEEITFITTRDYEEQYNAAVVIQEQLERIGMNIKLEIYDWPSLSAKREDDTAYDMFMMGNVPVPEPTSNVYLMSDYSGWTDSPELDNIIEEFREQPSVEEAKPVYDKLQEWFWDYMPIVKVGDYDKIVTLQNTIENFKEQNENHRLILWNVSNNK</sequence>
<dbReference type="Gene3D" id="3.90.76.10">
    <property type="entry name" value="Dipeptide-binding Protein, Domain 1"/>
    <property type="match status" value="1"/>
</dbReference>
<dbReference type="InterPro" id="IPR030678">
    <property type="entry name" value="Peptide/Ni-bd"/>
</dbReference>
<dbReference type="PANTHER" id="PTHR30290">
    <property type="entry name" value="PERIPLASMIC BINDING COMPONENT OF ABC TRANSPORTER"/>
    <property type="match status" value="1"/>
</dbReference>
<dbReference type="AlphaFoldDB" id="A0AB39HTW9"/>
<dbReference type="GO" id="GO:0043190">
    <property type="term" value="C:ATP-binding cassette (ABC) transporter complex"/>
    <property type="evidence" value="ECO:0007669"/>
    <property type="project" value="InterPro"/>
</dbReference>
<evidence type="ECO:0000259" key="2">
    <source>
        <dbReference type="Pfam" id="PF00496"/>
    </source>
</evidence>
<dbReference type="GO" id="GO:0042597">
    <property type="term" value="C:periplasmic space"/>
    <property type="evidence" value="ECO:0007669"/>
    <property type="project" value="UniProtKB-ARBA"/>
</dbReference>
<protein>
    <submittedName>
        <fullName evidence="3">ABC transporter substrate-binding protein</fullName>
    </submittedName>
</protein>
<organism evidence="3">
    <name type="scientific">Ornithinibacillus sp. 4-3</name>
    <dbReference type="NCBI Taxonomy" id="3231488"/>
    <lineage>
        <taxon>Bacteria</taxon>
        <taxon>Bacillati</taxon>
        <taxon>Bacillota</taxon>
        <taxon>Bacilli</taxon>
        <taxon>Bacillales</taxon>
        <taxon>Bacillaceae</taxon>
        <taxon>Ornithinibacillus</taxon>
    </lineage>
</organism>
<dbReference type="Pfam" id="PF00496">
    <property type="entry name" value="SBP_bac_5"/>
    <property type="match status" value="1"/>
</dbReference>
<dbReference type="GO" id="GO:0015833">
    <property type="term" value="P:peptide transport"/>
    <property type="evidence" value="ECO:0007669"/>
    <property type="project" value="TreeGrafter"/>
</dbReference>
<dbReference type="InterPro" id="IPR039424">
    <property type="entry name" value="SBP_5"/>
</dbReference>
<name>A0AB39HTW9_9BACI</name>
<dbReference type="EMBL" id="CP162599">
    <property type="protein sequence ID" value="XDK33975.1"/>
    <property type="molecule type" value="Genomic_DNA"/>
</dbReference>
<accession>A0AB39HTW9</accession>
<reference evidence="3" key="1">
    <citation type="submission" date="2024-07" db="EMBL/GenBank/DDBJ databases">
        <title>Halotolerant mesophilic bacterium Ornithinibacillus sp. 4-3, sp. nov., isolated from soil.</title>
        <authorList>
            <person name="Sidarenka A.V."/>
            <person name="Guliayeva D.E."/>
            <person name="Leanovich S.I."/>
            <person name="Hileuskaya K.S."/>
            <person name="Akhremchuk A.E."/>
            <person name="Sikolenko M.A."/>
            <person name="Valentovich L.N."/>
        </authorList>
    </citation>
    <scope>NUCLEOTIDE SEQUENCE</scope>
    <source>
        <strain evidence="3">4-3</strain>
    </source>
</reference>
<keyword evidence="1" id="KW-0732">Signal</keyword>
<feature type="domain" description="Solute-binding protein family 5" evidence="2">
    <location>
        <begin position="82"/>
        <end position="448"/>
    </location>
</feature>
<dbReference type="RefSeq" id="WP_368654653.1">
    <property type="nucleotide sequence ID" value="NZ_CP162599.1"/>
</dbReference>
<dbReference type="Gene3D" id="3.10.105.10">
    <property type="entry name" value="Dipeptide-binding Protein, Domain 3"/>
    <property type="match status" value="1"/>
</dbReference>
<dbReference type="CDD" id="cd08502">
    <property type="entry name" value="PBP2_NikA_DppA_OppA_like_16"/>
    <property type="match status" value="1"/>
</dbReference>
<dbReference type="SUPFAM" id="SSF53850">
    <property type="entry name" value="Periplasmic binding protein-like II"/>
    <property type="match status" value="1"/>
</dbReference>
<dbReference type="PIRSF" id="PIRSF002741">
    <property type="entry name" value="MppA"/>
    <property type="match status" value="1"/>
</dbReference>
<dbReference type="PROSITE" id="PS51257">
    <property type="entry name" value="PROKAR_LIPOPROTEIN"/>
    <property type="match status" value="1"/>
</dbReference>
<dbReference type="Gene3D" id="3.40.190.10">
    <property type="entry name" value="Periplasmic binding protein-like II"/>
    <property type="match status" value="1"/>
</dbReference>
<dbReference type="InterPro" id="IPR000914">
    <property type="entry name" value="SBP_5_dom"/>
</dbReference>
<gene>
    <name evidence="3" type="ORF">AB4Y30_06390</name>
</gene>